<dbReference type="Proteomes" id="UP000694480">
    <property type="component" value="Unassembled WGS sequence"/>
</dbReference>
<dbReference type="InterPro" id="IPR050553">
    <property type="entry name" value="Thioredoxin_ResA/DsbE_sf"/>
</dbReference>
<evidence type="ECO:0000259" key="5">
    <source>
        <dbReference type="PROSITE" id="PS51352"/>
    </source>
</evidence>
<evidence type="ECO:0000313" key="6">
    <source>
        <dbReference type="EMBL" id="MBF5027760.1"/>
    </source>
</evidence>
<dbReference type="CDD" id="cd02966">
    <property type="entry name" value="TlpA_like_family"/>
    <property type="match status" value="1"/>
</dbReference>
<comment type="subcellular location">
    <subcellularLocation>
        <location evidence="1">Cell envelope</location>
    </subcellularLocation>
</comment>
<dbReference type="InterPro" id="IPR013766">
    <property type="entry name" value="Thioredoxin_domain"/>
</dbReference>
<keyword evidence="7" id="KW-1185">Reference proteome</keyword>
<comment type="caution">
    <text evidence="6">The sequence shown here is derived from an EMBL/GenBank/DDBJ whole genome shotgun (WGS) entry which is preliminary data.</text>
</comment>
<reference evidence="6" key="1">
    <citation type="submission" date="2020-11" db="EMBL/GenBank/DDBJ databases">
        <title>Genome seq and assembly of Planobacterium sp.</title>
        <authorList>
            <person name="Chhetri G."/>
        </authorList>
    </citation>
    <scope>NUCLEOTIDE SEQUENCE</scope>
    <source>
        <strain evidence="6">GCR5</strain>
    </source>
</reference>
<dbReference type="Gene3D" id="3.40.30.10">
    <property type="entry name" value="Glutaredoxin"/>
    <property type="match status" value="1"/>
</dbReference>
<dbReference type="PROSITE" id="PS51352">
    <property type="entry name" value="THIOREDOXIN_2"/>
    <property type="match status" value="1"/>
</dbReference>
<evidence type="ECO:0000256" key="4">
    <source>
        <dbReference type="ARBA" id="ARBA00023284"/>
    </source>
</evidence>
<proteinExistence type="predicted"/>
<dbReference type="InterPro" id="IPR036249">
    <property type="entry name" value="Thioredoxin-like_sf"/>
</dbReference>
<dbReference type="GO" id="GO:0017004">
    <property type="term" value="P:cytochrome complex assembly"/>
    <property type="evidence" value="ECO:0007669"/>
    <property type="project" value="UniProtKB-KW"/>
</dbReference>
<dbReference type="PANTHER" id="PTHR42852:SF6">
    <property type="entry name" value="THIOL:DISULFIDE INTERCHANGE PROTEIN DSBE"/>
    <property type="match status" value="1"/>
</dbReference>
<name>A0A930YWQ5_9FLAO</name>
<dbReference type="AlphaFoldDB" id="A0A930YWQ5"/>
<dbReference type="GO" id="GO:0030313">
    <property type="term" value="C:cell envelope"/>
    <property type="evidence" value="ECO:0007669"/>
    <property type="project" value="UniProtKB-SubCell"/>
</dbReference>
<protein>
    <submittedName>
        <fullName evidence="6">Thioredoxin family protein</fullName>
    </submittedName>
</protein>
<feature type="domain" description="Thioredoxin" evidence="5">
    <location>
        <begin position="28"/>
        <end position="171"/>
    </location>
</feature>
<evidence type="ECO:0000313" key="7">
    <source>
        <dbReference type="Proteomes" id="UP000694480"/>
    </source>
</evidence>
<gene>
    <name evidence="6" type="ORF">IC612_08125</name>
</gene>
<evidence type="ECO:0000256" key="1">
    <source>
        <dbReference type="ARBA" id="ARBA00004196"/>
    </source>
</evidence>
<dbReference type="SUPFAM" id="SSF52833">
    <property type="entry name" value="Thioredoxin-like"/>
    <property type="match status" value="1"/>
</dbReference>
<keyword evidence="4" id="KW-0676">Redox-active center</keyword>
<dbReference type="PANTHER" id="PTHR42852">
    <property type="entry name" value="THIOL:DISULFIDE INTERCHANGE PROTEIN DSBE"/>
    <property type="match status" value="1"/>
</dbReference>
<dbReference type="EMBL" id="JADKYY010000010">
    <property type="protein sequence ID" value="MBF5027760.1"/>
    <property type="molecule type" value="Genomic_DNA"/>
</dbReference>
<sequence>MKNRIILVLSLLVGIFSYAQKPVQDIKKEFTSSALEASVIGLDGKKTTVGEVLEPYRGKVVVLDFWASWCQDCILALPKTKELKDKFEHLEFIYLSVDRSHAQWTRGLEKYGLNEEKNYWFDQGWKNTFNDYIELNWVPRFLVVDQSGKIAHYYSISPEDPLFLKTLESIL</sequence>
<dbReference type="Pfam" id="PF13905">
    <property type="entry name" value="Thioredoxin_8"/>
    <property type="match status" value="1"/>
</dbReference>
<evidence type="ECO:0000256" key="2">
    <source>
        <dbReference type="ARBA" id="ARBA00022748"/>
    </source>
</evidence>
<accession>A0A930YWQ5</accession>
<keyword evidence="2" id="KW-0201">Cytochrome c-type biogenesis</keyword>
<dbReference type="RefSeq" id="WP_194739686.1">
    <property type="nucleotide sequence ID" value="NZ_JADKYY010000010.1"/>
</dbReference>
<keyword evidence="3" id="KW-1015">Disulfide bond</keyword>
<evidence type="ECO:0000256" key="3">
    <source>
        <dbReference type="ARBA" id="ARBA00023157"/>
    </source>
</evidence>
<dbReference type="InterPro" id="IPR012336">
    <property type="entry name" value="Thioredoxin-like_fold"/>
</dbReference>
<organism evidence="6 7">
    <name type="scientific">Planobacterium oryzisoli</name>
    <dbReference type="NCBI Taxonomy" id="2771435"/>
    <lineage>
        <taxon>Bacteria</taxon>
        <taxon>Pseudomonadati</taxon>
        <taxon>Bacteroidota</taxon>
        <taxon>Flavobacteriia</taxon>
        <taxon>Flavobacteriales</taxon>
        <taxon>Weeksellaceae</taxon>
        <taxon>Chryseobacterium group</taxon>
        <taxon>Chryseobacterium</taxon>
    </lineage>
</organism>